<name>A0A3G5A1Z3_9VIRU</name>
<gene>
    <name evidence="1" type="ORF">Gaeavirus16_7</name>
</gene>
<proteinExistence type="predicted"/>
<organism evidence="1">
    <name type="scientific">Gaeavirus sp</name>
    <dbReference type="NCBI Taxonomy" id="2487767"/>
    <lineage>
        <taxon>Viruses</taxon>
        <taxon>Varidnaviria</taxon>
        <taxon>Bamfordvirae</taxon>
        <taxon>Nucleocytoviricota</taxon>
        <taxon>Megaviricetes</taxon>
        <taxon>Imitervirales</taxon>
        <taxon>Mimiviridae</taxon>
        <taxon>Klosneuvirinae</taxon>
    </lineage>
</organism>
<accession>A0A3G5A1Z3</accession>
<protein>
    <submittedName>
        <fullName evidence="1">Uncharacterized protein</fullName>
    </submittedName>
</protein>
<evidence type="ECO:0000313" key="1">
    <source>
        <dbReference type="EMBL" id="AYV80211.1"/>
    </source>
</evidence>
<sequence>MLPYSIEYITFYTINMDITNLPLSIKNIKIISNVNTSIQKLKIPFGCMITDMNDTIIKIE</sequence>
<reference evidence="1" key="1">
    <citation type="submission" date="2018-10" db="EMBL/GenBank/DDBJ databases">
        <title>Hidden diversity of soil giant viruses.</title>
        <authorList>
            <person name="Schulz F."/>
            <person name="Alteio L."/>
            <person name="Goudeau D."/>
            <person name="Ryan E.M."/>
            <person name="Malmstrom R.R."/>
            <person name="Blanchard J."/>
            <person name="Woyke T."/>
        </authorList>
    </citation>
    <scope>NUCLEOTIDE SEQUENCE</scope>
    <source>
        <strain evidence="1">GAV1</strain>
    </source>
</reference>
<dbReference type="EMBL" id="MK072214">
    <property type="protein sequence ID" value="AYV80211.1"/>
    <property type="molecule type" value="Genomic_DNA"/>
</dbReference>